<comment type="caution">
    <text evidence="1">The sequence shown here is derived from an EMBL/GenBank/DDBJ whole genome shotgun (WGS) entry which is preliminary data.</text>
</comment>
<dbReference type="EMBL" id="JAEINH010000006">
    <property type="protein sequence ID" value="MBI9115024.1"/>
    <property type="molecule type" value="Genomic_DNA"/>
</dbReference>
<evidence type="ECO:0000313" key="2">
    <source>
        <dbReference type="Proteomes" id="UP000602087"/>
    </source>
</evidence>
<gene>
    <name evidence="1" type="ORF">JAV76_08365</name>
</gene>
<dbReference type="RefSeq" id="WP_198733595.1">
    <property type="nucleotide sequence ID" value="NZ_JAEINH010000006.1"/>
</dbReference>
<evidence type="ECO:0008006" key="3">
    <source>
        <dbReference type="Google" id="ProtNLM"/>
    </source>
</evidence>
<reference evidence="1" key="1">
    <citation type="submission" date="2020-12" db="EMBL/GenBank/DDBJ databases">
        <title>Sanguibacter suaedae sp. nov., isolated from Suaeda aralocaspica.</title>
        <authorList>
            <person name="Ma Q."/>
        </authorList>
    </citation>
    <scope>NUCLEOTIDE SEQUENCE</scope>
    <source>
        <strain evidence="1">YZGR15</strain>
    </source>
</reference>
<organism evidence="1 2">
    <name type="scientific">Sanguibacter suaedae</name>
    <dbReference type="NCBI Taxonomy" id="2795737"/>
    <lineage>
        <taxon>Bacteria</taxon>
        <taxon>Bacillati</taxon>
        <taxon>Actinomycetota</taxon>
        <taxon>Actinomycetes</taxon>
        <taxon>Micrococcales</taxon>
        <taxon>Sanguibacteraceae</taxon>
        <taxon>Sanguibacter</taxon>
    </lineage>
</organism>
<keyword evidence="2" id="KW-1185">Reference proteome</keyword>
<dbReference type="Proteomes" id="UP000602087">
    <property type="component" value="Unassembled WGS sequence"/>
</dbReference>
<accession>A0A934I3Q3</accession>
<dbReference type="Gene3D" id="2.30.110.10">
    <property type="entry name" value="Electron Transport, Fmn-binding Protein, Chain A"/>
    <property type="match status" value="1"/>
</dbReference>
<name>A0A934I3Q3_9MICO</name>
<dbReference type="AlphaFoldDB" id="A0A934I3Q3"/>
<dbReference type="InterPro" id="IPR012349">
    <property type="entry name" value="Split_barrel_FMN-bd"/>
</dbReference>
<protein>
    <recommendedName>
        <fullName evidence="3">Nitroreductase family deazaflavin-dependent oxidoreductase</fullName>
    </recommendedName>
</protein>
<sequence>MPMNRWVARAVDHVPAPLLLLVSSRTPPFATLRRTDRRTGRTRRTPVVAFRAPTGTERTVHVAVALTDGPDAPWVREVEDAGRCELVRGGFRYVLTGVRKVRADDEVTALPEQTRTLVHDLGVETLLTGRITPFADAPGQH</sequence>
<evidence type="ECO:0000313" key="1">
    <source>
        <dbReference type="EMBL" id="MBI9115024.1"/>
    </source>
</evidence>
<proteinExistence type="predicted"/>